<dbReference type="GO" id="GO:0006357">
    <property type="term" value="P:regulation of transcription by RNA polymerase II"/>
    <property type="evidence" value="ECO:0007669"/>
    <property type="project" value="TreeGrafter"/>
</dbReference>
<dbReference type="PANTHER" id="PTHR46367:SF1">
    <property type="entry name" value="ATAXIN-7-LIKE PROTEIN 3"/>
    <property type="match status" value="1"/>
</dbReference>
<comment type="similarity">
    <text evidence="10">Belongs to the SGF11 family.</text>
</comment>
<accession>A0A095AU65</accession>
<keyword evidence="6" id="KW-0805">Transcription regulation</keyword>
<keyword evidence="9" id="KW-0539">Nucleus</keyword>
<dbReference type="PANTHER" id="PTHR46367">
    <property type="entry name" value="ATAXIN-7-LIKE PROTEIN 3"/>
    <property type="match status" value="1"/>
</dbReference>
<evidence type="ECO:0000313" key="14">
    <source>
        <dbReference type="Proteomes" id="UP000471633"/>
    </source>
</evidence>
<dbReference type="STRING" id="6185.A0A095AU65"/>
<keyword evidence="4" id="KW-0862">Zinc</keyword>
<reference evidence="12" key="2">
    <citation type="journal article" date="2019" name="Gigascience">
        <title>High-quality Schistosoma haematobium genome achieved by single-molecule and long-range sequencing.</title>
        <authorList>
            <person name="Stroehlein A.J."/>
            <person name="Korhonen P.K."/>
            <person name="Chong T.M."/>
            <person name="Lim Y.L."/>
            <person name="Chan K.G."/>
            <person name="Webster B."/>
            <person name="Rollinson D."/>
            <person name="Brindley P.J."/>
            <person name="Gasser R.B."/>
            <person name="Young N.D."/>
        </authorList>
    </citation>
    <scope>NUCLEOTIDE SEQUENCE</scope>
</reference>
<feature type="compositionally biased region" description="Low complexity" evidence="11">
    <location>
        <begin position="57"/>
        <end position="69"/>
    </location>
</feature>
<gene>
    <name evidence="12" type="primary">SGF11</name>
    <name evidence="12" type="ORF">MS3_00002994</name>
    <name evidence="13" type="ORF">MS3_06390</name>
</gene>
<keyword evidence="5" id="KW-0156">Chromatin regulator</keyword>
<dbReference type="GO" id="GO:0000124">
    <property type="term" value="C:SAGA complex"/>
    <property type="evidence" value="ECO:0007669"/>
    <property type="project" value="TreeGrafter"/>
</dbReference>
<dbReference type="EMBL" id="KL250960">
    <property type="protein sequence ID" value="KGB38026.1"/>
    <property type="molecule type" value="Genomic_DNA"/>
</dbReference>
<comment type="subunit">
    <text evidence="10">Component of some SAGA transcription coactivator-HAT complexes.</text>
</comment>
<dbReference type="InterPro" id="IPR013246">
    <property type="entry name" value="SAGA_su_Sgf11"/>
</dbReference>
<evidence type="ECO:0000256" key="7">
    <source>
        <dbReference type="ARBA" id="ARBA00023159"/>
    </source>
</evidence>
<keyword evidence="3" id="KW-0863">Zinc-finger</keyword>
<reference evidence="13" key="1">
    <citation type="journal article" date="2012" name="Nat. Genet.">
        <title>Whole-genome sequence of Schistosoma haematobium.</title>
        <authorList>
            <person name="Young N.D."/>
            <person name="Jex A.R."/>
            <person name="Li B."/>
            <person name="Liu S."/>
            <person name="Yang L."/>
            <person name="Xiong Z."/>
            <person name="Li Y."/>
            <person name="Cantacessi C."/>
            <person name="Hall R.S."/>
            <person name="Xu X."/>
            <person name="Chen F."/>
            <person name="Wu X."/>
            <person name="Zerlotini A."/>
            <person name="Oliveira G."/>
            <person name="Hofmann A."/>
            <person name="Zhang G."/>
            <person name="Fang X."/>
            <person name="Kang Y."/>
            <person name="Campbell B.E."/>
            <person name="Loukas A."/>
            <person name="Ranganathan S."/>
            <person name="Rollinson D."/>
            <person name="Rinaldi G."/>
            <person name="Brindley P.J."/>
            <person name="Yang H."/>
            <person name="Wang J."/>
            <person name="Wang J."/>
            <person name="Gasser R.B."/>
        </authorList>
    </citation>
    <scope>NUCLEOTIDE SEQUENCE [LARGE SCALE GENOMIC DNA]</scope>
</reference>
<evidence type="ECO:0000256" key="4">
    <source>
        <dbReference type="ARBA" id="ARBA00022833"/>
    </source>
</evidence>
<evidence type="ECO:0000313" key="12">
    <source>
        <dbReference type="EMBL" id="KAH9590232.1"/>
    </source>
</evidence>
<dbReference type="GO" id="GO:0008270">
    <property type="term" value="F:zinc ion binding"/>
    <property type="evidence" value="ECO:0007669"/>
    <property type="project" value="UniProtKB-KW"/>
</dbReference>
<evidence type="ECO:0000256" key="9">
    <source>
        <dbReference type="ARBA" id="ARBA00023242"/>
    </source>
</evidence>
<comment type="subcellular location">
    <subcellularLocation>
        <location evidence="1 10">Nucleus</location>
    </subcellularLocation>
</comment>
<reference evidence="12" key="4">
    <citation type="journal article" date="2022" name="PLoS Pathog.">
        <title>Chromosome-level genome of Schistosoma haematobium underpins genome-wide explorations of molecular variation.</title>
        <authorList>
            <person name="Stroehlein A.J."/>
            <person name="Korhonen P.K."/>
            <person name="Lee V.V."/>
            <person name="Ralph S.A."/>
            <person name="Mentink-Kane M."/>
            <person name="You H."/>
            <person name="McManus D.P."/>
            <person name="Tchuente L.T."/>
            <person name="Stothard J.R."/>
            <person name="Kaur P."/>
            <person name="Dudchenko O."/>
            <person name="Aiden E.L."/>
            <person name="Yang B."/>
            <person name="Yang H."/>
            <person name="Emery A.M."/>
            <person name="Webster B.L."/>
            <person name="Brindley P.J."/>
            <person name="Rollinson D."/>
            <person name="Chang B.C.H."/>
            <person name="Gasser R.B."/>
            <person name="Young N.D."/>
        </authorList>
    </citation>
    <scope>NUCLEOTIDE SEQUENCE</scope>
</reference>
<comment type="function">
    <text evidence="10">Component of the transcription regulatory histone acetylation (HAT) complex SAGA, a multiprotein complex that activates transcription by remodeling chromatin and mediating histone acetylation and deubiquitination. Within the SAGA complex, participates in a subcomplex that specifically deubiquitinates histone H2B. The SAGA complex is recruited to specific gene promoters by activators, where it is required for transcription.</text>
</comment>
<protein>
    <recommendedName>
        <fullName evidence="10">SAGA-associated factor 11</fullName>
    </recommendedName>
</protein>
<keyword evidence="7 10" id="KW-0010">Activator</keyword>
<dbReference type="KEGG" id="shx:MS3_00002994"/>
<keyword evidence="8" id="KW-0804">Transcription</keyword>
<feature type="compositionally biased region" description="Acidic residues" evidence="11">
    <location>
        <begin position="122"/>
        <end position="132"/>
    </location>
</feature>
<dbReference type="CTD" id="40035"/>
<evidence type="ECO:0000256" key="11">
    <source>
        <dbReference type="SAM" id="MobiDB-lite"/>
    </source>
</evidence>
<dbReference type="Proteomes" id="UP000471633">
    <property type="component" value="Unassembled WGS sequence"/>
</dbReference>
<dbReference type="AlphaFoldDB" id="A0A095AU65"/>
<dbReference type="Pfam" id="PF08209">
    <property type="entry name" value="Sgf11"/>
    <property type="match status" value="1"/>
</dbReference>
<evidence type="ECO:0000256" key="3">
    <source>
        <dbReference type="ARBA" id="ARBA00022771"/>
    </source>
</evidence>
<feature type="region of interest" description="Disordered" evidence="11">
    <location>
        <begin position="57"/>
        <end position="76"/>
    </location>
</feature>
<dbReference type="GO" id="GO:0071819">
    <property type="term" value="C:DUBm complex"/>
    <property type="evidence" value="ECO:0007669"/>
    <property type="project" value="TreeGrafter"/>
</dbReference>
<keyword evidence="2" id="KW-0479">Metal-binding</keyword>
<evidence type="ECO:0000256" key="8">
    <source>
        <dbReference type="ARBA" id="ARBA00023163"/>
    </source>
</evidence>
<feature type="region of interest" description="Disordered" evidence="11">
    <location>
        <begin position="178"/>
        <end position="232"/>
    </location>
</feature>
<keyword evidence="14" id="KW-1185">Reference proteome</keyword>
<dbReference type="InterPro" id="IPR051078">
    <property type="entry name" value="SGF11"/>
</dbReference>
<evidence type="ECO:0000256" key="6">
    <source>
        <dbReference type="ARBA" id="ARBA00023015"/>
    </source>
</evidence>
<dbReference type="OrthoDB" id="21557at2759"/>
<proteinExistence type="inferred from homology"/>
<evidence type="ECO:0000256" key="2">
    <source>
        <dbReference type="ARBA" id="ARBA00022723"/>
    </source>
</evidence>
<sequence>MQKPFAVTHSDLQDILQEFIDELVDSCLMDGILTMHRAIKLGYFHIIAPEQNTNLSDNLGNGSSNSGSGRDPSKTASCCRCGKCNCKVAATRYAVHLSNCMGLGRNSSRRANKRIAEQQRLEDDDTETEENFLESSSGDMISYKNSATSSDQLECKYSNGTANNHRSPLKLTISLVPGSGKLDHSSKHSNRQLDPTAGGNEYSCLDGNNSLKTSQSSHLKSSLPTVVSESST</sequence>
<evidence type="ECO:0000313" key="13">
    <source>
        <dbReference type="EMBL" id="KGB38026.1"/>
    </source>
</evidence>
<feature type="compositionally biased region" description="Polar residues" evidence="11">
    <location>
        <begin position="133"/>
        <end position="143"/>
    </location>
</feature>
<feature type="region of interest" description="Disordered" evidence="11">
    <location>
        <begin position="117"/>
        <end position="143"/>
    </location>
</feature>
<evidence type="ECO:0000256" key="5">
    <source>
        <dbReference type="ARBA" id="ARBA00022853"/>
    </source>
</evidence>
<dbReference type="EMBL" id="AMPZ03000002">
    <property type="protein sequence ID" value="KAH9590232.1"/>
    <property type="molecule type" value="Genomic_DNA"/>
</dbReference>
<dbReference type="GO" id="GO:0006325">
    <property type="term" value="P:chromatin organization"/>
    <property type="evidence" value="ECO:0007669"/>
    <property type="project" value="UniProtKB-KW"/>
</dbReference>
<organism evidence="13">
    <name type="scientific">Schistosoma haematobium</name>
    <name type="common">Blood fluke</name>
    <dbReference type="NCBI Taxonomy" id="6185"/>
    <lineage>
        <taxon>Eukaryota</taxon>
        <taxon>Metazoa</taxon>
        <taxon>Spiralia</taxon>
        <taxon>Lophotrochozoa</taxon>
        <taxon>Platyhelminthes</taxon>
        <taxon>Trematoda</taxon>
        <taxon>Digenea</taxon>
        <taxon>Strigeidida</taxon>
        <taxon>Schistosomatoidea</taxon>
        <taxon>Schistosomatidae</taxon>
        <taxon>Schistosoma</taxon>
    </lineage>
</organism>
<reference evidence="12" key="3">
    <citation type="submission" date="2021-06" db="EMBL/GenBank/DDBJ databases">
        <title>Chromosome-level genome assembly for S. haematobium.</title>
        <authorList>
            <person name="Stroehlein A.J."/>
        </authorList>
    </citation>
    <scope>NUCLEOTIDE SEQUENCE</scope>
</reference>
<dbReference type="RefSeq" id="XP_051070689.1">
    <property type="nucleotide sequence ID" value="XM_051210673.1"/>
</dbReference>
<feature type="compositionally biased region" description="Polar residues" evidence="11">
    <location>
        <begin position="206"/>
        <end position="232"/>
    </location>
</feature>
<name>A0A095AU65_SCHHA</name>
<dbReference type="GO" id="GO:0003713">
    <property type="term" value="F:transcription coactivator activity"/>
    <property type="evidence" value="ECO:0007669"/>
    <property type="project" value="TreeGrafter"/>
</dbReference>
<evidence type="ECO:0000256" key="1">
    <source>
        <dbReference type="ARBA" id="ARBA00004123"/>
    </source>
</evidence>
<evidence type="ECO:0000256" key="10">
    <source>
        <dbReference type="RuleBase" id="RU261113"/>
    </source>
</evidence>
<dbReference type="GeneID" id="24593783"/>